<proteinExistence type="predicted"/>
<gene>
    <name evidence="1" type="ORF">GCM10023205_25350</name>
</gene>
<reference evidence="2" key="1">
    <citation type="journal article" date="2019" name="Int. J. Syst. Evol. Microbiol.">
        <title>The Global Catalogue of Microorganisms (GCM) 10K type strain sequencing project: providing services to taxonomists for standard genome sequencing and annotation.</title>
        <authorList>
            <consortium name="The Broad Institute Genomics Platform"/>
            <consortium name="The Broad Institute Genome Sequencing Center for Infectious Disease"/>
            <person name="Wu L."/>
            <person name="Ma J."/>
        </authorList>
    </citation>
    <scope>NUCLEOTIDE SEQUENCE [LARGE SCALE GENOMIC DNA]</scope>
    <source>
        <strain evidence="2">JCM 17986</strain>
    </source>
</reference>
<evidence type="ECO:0000313" key="2">
    <source>
        <dbReference type="Proteomes" id="UP001500466"/>
    </source>
</evidence>
<dbReference type="EMBL" id="BAABHS010000007">
    <property type="protein sequence ID" value="GAA4960904.1"/>
    <property type="molecule type" value="Genomic_DNA"/>
</dbReference>
<sequence>MVQFQGQEYDLTQADVDTRMQGLAPEGIRKYFVEVNGNAYPVKQVARTCTGVHRQNTRESQKLLRDLGFTVHQTS</sequence>
<comment type="caution">
    <text evidence="1">The sequence shown here is derived from an EMBL/GenBank/DDBJ whole genome shotgun (WGS) entry which is preliminary data.</text>
</comment>
<keyword evidence="2" id="KW-1185">Reference proteome</keyword>
<protein>
    <submittedName>
        <fullName evidence="1">Uncharacterized protein</fullName>
    </submittedName>
</protein>
<evidence type="ECO:0000313" key="1">
    <source>
        <dbReference type="EMBL" id="GAA4960904.1"/>
    </source>
</evidence>
<organism evidence="1 2">
    <name type="scientific">Yinghuangia aomiensis</name>
    <dbReference type="NCBI Taxonomy" id="676205"/>
    <lineage>
        <taxon>Bacteria</taxon>
        <taxon>Bacillati</taxon>
        <taxon>Actinomycetota</taxon>
        <taxon>Actinomycetes</taxon>
        <taxon>Kitasatosporales</taxon>
        <taxon>Streptomycetaceae</taxon>
        <taxon>Yinghuangia</taxon>
    </lineage>
</organism>
<name>A0ABP9H3B8_9ACTN</name>
<dbReference type="RefSeq" id="WP_345675499.1">
    <property type="nucleotide sequence ID" value="NZ_BAABHS010000007.1"/>
</dbReference>
<accession>A0ABP9H3B8</accession>
<dbReference type="Proteomes" id="UP001500466">
    <property type="component" value="Unassembled WGS sequence"/>
</dbReference>